<dbReference type="Gene3D" id="1.10.10.2840">
    <property type="entry name" value="PucR C-terminal helix-turn-helix domain"/>
    <property type="match status" value="1"/>
</dbReference>
<dbReference type="InterPro" id="IPR051448">
    <property type="entry name" value="CdaR-like_regulators"/>
</dbReference>
<organism evidence="3 4">
    <name type="scientific">Herbidospora galbida</name>
    <dbReference type="NCBI Taxonomy" id="2575442"/>
    <lineage>
        <taxon>Bacteria</taxon>
        <taxon>Bacillati</taxon>
        <taxon>Actinomycetota</taxon>
        <taxon>Actinomycetes</taxon>
        <taxon>Streptosporangiales</taxon>
        <taxon>Streptosporangiaceae</taxon>
        <taxon>Herbidospora</taxon>
    </lineage>
</organism>
<protein>
    <submittedName>
        <fullName evidence="3">PucR family transcriptional regulator</fullName>
    </submittedName>
</protein>
<evidence type="ECO:0000313" key="4">
    <source>
        <dbReference type="Proteomes" id="UP000308705"/>
    </source>
</evidence>
<dbReference type="PANTHER" id="PTHR33744:SF1">
    <property type="entry name" value="DNA-BINDING TRANSCRIPTIONAL ACTIVATOR ADER"/>
    <property type="match status" value="1"/>
</dbReference>
<dbReference type="RefSeq" id="WP_137249969.1">
    <property type="nucleotide sequence ID" value="NZ_SZQA01000031.1"/>
</dbReference>
<feature type="domain" description="Purine catabolism PurC-like" evidence="1">
    <location>
        <begin position="9"/>
        <end position="118"/>
    </location>
</feature>
<gene>
    <name evidence="3" type="ORF">FDA94_27470</name>
</gene>
<dbReference type="SUPFAM" id="SSF46689">
    <property type="entry name" value="Homeodomain-like"/>
    <property type="match status" value="1"/>
</dbReference>
<dbReference type="Pfam" id="PF13556">
    <property type="entry name" value="HTH_30"/>
    <property type="match status" value="1"/>
</dbReference>
<dbReference type="InterPro" id="IPR009057">
    <property type="entry name" value="Homeodomain-like_sf"/>
</dbReference>
<evidence type="ECO:0000313" key="3">
    <source>
        <dbReference type="EMBL" id="TKK84935.1"/>
    </source>
</evidence>
<reference evidence="3 4" key="1">
    <citation type="submission" date="2019-04" db="EMBL/GenBank/DDBJ databases">
        <title>Herbidospora sp. NEAU-GS14.nov., a novel actinomycete isolated from soil.</title>
        <authorList>
            <person name="Han L."/>
        </authorList>
    </citation>
    <scope>NUCLEOTIDE SEQUENCE [LARGE SCALE GENOMIC DNA]</scope>
    <source>
        <strain evidence="3 4">NEAU-GS14</strain>
    </source>
</reference>
<dbReference type="PANTHER" id="PTHR33744">
    <property type="entry name" value="CARBOHYDRATE DIACID REGULATOR"/>
    <property type="match status" value="1"/>
</dbReference>
<dbReference type="Proteomes" id="UP000308705">
    <property type="component" value="Unassembled WGS sequence"/>
</dbReference>
<proteinExistence type="predicted"/>
<dbReference type="InterPro" id="IPR012914">
    <property type="entry name" value="PucR_dom"/>
</dbReference>
<feature type="domain" description="PucR C-terminal helix-turn-helix" evidence="2">
    <location>
        <begin position="396"/>
        <end position="454"/>
    </location>
</feature>
<keyword evidence="4" id="KW-1185">Reference proteome</keyword>
<dbReference type="OrthoDB" id="8450798at2"/>
<dbReference type="Pfam" id="PF07905">
    <property type="entry name" value="PucR"/>
    <property type="match status" value="1"/>
</dbReference>
<dbReference type="InterPro" id="IPR025736">
    <property type="entry name" value="PucR_C-HTH_dom"/>
</dbReference>
<dbReference type="EMBL" id="SZQA01000031">
    <property type="protein sequence ID" value="TKK84935.1"/>
    <property type="molecule type" value="Genomic_DNA"/>
</dbReference>
<name>A0A4U3M7J2_9ACTN</name>
<comment type="caution">
    <text evidence="3">The sequence shown here is derived from an EMBL/GenBank/DDBJ whole genome shotgun (WGS) entry which is preliminary data.</text>
</comment>
<dbReference type="AlphaFoldDB" id="A0A4U3M7J2"/>
<sequence length="458" mass="48116">MAPSLRRITAMAGLRVLAGPGALDRPVRWVAVSELEDPTPFLEGDELVLTTGMRTASWRPYITRLVDRGVAGLGFGIGLSHARVPAELVAAAAEAGLPLVEVARETPFIAIGKAVSDLLAAEHYEEITGAFEAQGRLTRAALRGDGAASVADRLARELGGWVVLLDETGTVRHATPPEAEERAAGLRSEFARLRSGAAAVALAGPEENVVVQPLGGRGFFAVGAGHPFTPIAHTIVNAAASLLTLALEQGTAPERLRSAVLRLLVAGETETARAVLSDVGVTLPDDPVVVLAVAESGPIRAFHAPHGDVTIVICAEPELPGLRDAFDEPVGISLPGPLSGVATAVDQAVRAYRAGRGKLNFADLAGQGLLDLLDSGAVRAYAEVLLAPLDEQRGDLRESLRAYLACNGHWDAAAQRLGVHRHTLRYRMKKAAELLGRDLDDPAARAELWIALNAPRAS</sequence>
<evidence type="ECO:0000259" key="2">
    <source>
        <dbReference type="Pfam" id="PF13556"/>
    </source>
</evidence>
<accession>A0A4U3M7J2</accession>
<dbReference type="InterPro" id="IPR042070">
    <property type="entry name" value="PucR_C-HTH_sf"/>
</dbReference>
<evidence type="ECO:0000259" key="1">
    <source>
        <dbReference type="Pfam" id="PF07905"/>
    </source>
</evidence>